<dbReference type="AlphaFoldDB" id="A0A4R7I057"/>
<gene>
    <name evidence="1" type="ORF">BDK89_2389</name>
</gene>
<dbReference type="Proteomes" id="UP000294558">
    <property type="component" value="Unassembled WGS sequence"/>
</dbReference>
<proteinExistence type="predicted"/>
<protein>
    <submittedName>
        <fullName evidence="1">Uncharacterized protein</fullName>
    </submittedName>
</protein>
<comment type="caution">
    <text evidence="1">The sequence shown here is derived from an EMBL/GenBank/DDBJ whole genome shotgun (WGS) entry which is preliminary data.</text>
</comment>
<keyword evidence="2" id="KW-1185">Reference proteome</keyword>
<dbReference type="RefSeq" id="WP_133869129.1">
    <property type="nucleotide sequence ID" value="NZ_SOAU01000001.1"/>
</dbReference>
<reference evidence="1 2" key="1">
    <citation type="submission" date="2019-03" db="EMBL/GenBank/DDBJ databases">
        <title>Sequencing the genomes of 1000 actinobacteria strains.</title>
        <authorList>
            <person name="Klenk H.-P."/>
        </authorList>
    </citation>
    <scope>NUCLEOTIDE SEQUENCE [LARGE SCALE GENOMIC DNA]</scope>
    <source>
        <strain evidence="1 2">DSM 18936</strain>
    </source>
</reference>
<organism evidence="1 2">
    <name type="scientific">Ilumatobacter fluminis</name>
    <dbReference type="NCBI Taxonomy" id="467091"/>
    <lineage>
        <taxon>Bacteria</taxon>
        <taxon>Bacillati</taxon>
        <taxon>Actinomycetota</taxon>
        <taxon>Acidimicrobiia</taxon>
        <taxon>Acidimicrobiales</taxon>
        <taxon>Ilumatobacteraceae</taxon>
        <taxon>Ilumatobacter</taxon>
    </lineage>
</organism>
<dbReference type="EMBL" id="SOAU01000001">
    <property type="protein sequence ID" value="TDT16791.1"/>
    <property type="molecule type" value="Genomic_DNA"/>
</dbReference>
<name>A0A4R7I057_9ACTN</name>
<sequence>MTFRSLVLATVLVGGVLAGCGGDDRPSDAAWSVIWDGERGLVPTEAELTAGGRDLCDELVGLYRERFDDLMPTPSEGLDDAVDAWTEQAEQIAFECPTDPEILAAEYEALRRLEAEIDAGLAAG</sequence>
<dbReference type="PROSITE" id="PS51257">
    <property type="entry name" value="PROKAR_LIPOPROTEIN"/>
    <property type="match status" value="1"/>
</dbReference>
<accession>A0A4R7I057</accession>
<evidence type="ECO:0000313" key="2">
    <source>
        <dbReference type="Proteomes" id="UP000294558"/>
    </source>
</evidence>
<evidence type="ECO:0000313" key="1">
    <source>
        <dbReference type="EMBL" id="TDT16791.1"/>
    </source>
</evidence>